<comment type="caution">
    <text evidence="2">The sequence shown here is derived from an EMBL/GenBank/DDBJ whole genome shotgun (WGS) entry which is preliminary data.</text>
</comment>
<proteinExistence type="predicted"/>
<evidence type="ECO:0000313" key="2">
    <source>
        <dbReference type="EMBL" id="RHW48010.1"/>
    </source>
</evidence>
<dbReference type="InterPro" id="IPR054263">
    <property type="entry name" value="DUF6994"/>
</dbReference>
<feature type="compositionally biased region" description="Basic and acidic residues" evidence="1">
    <location>
        <begin position="9"/>
        <end position="22"/>
    </location>
</feature>
<dbReference type="Proteomes" id="UP000285376">
    <property type="component" value="Unassembled WGS sequence"/>
</dbReference>
<gene>
    <name evidence="2" type="ORF">D1832_00790</name>
</gene>
<protein>
    <submittedName>
        <fullName evidence="2">Uncharacterized protein</fullName>
    </submittedName>
</protein>
<sequence>MSLSIDTSFDFHSDTPPGKDSDAASPTLKYYHQLLWSKPLPSGIDFTLASEEKAYLVHRSPIGTYYLSSDAITTNLPGRASKVITRIPRHRQPSPVQYTIGRSIIFPGDRREGMATINAARGFHPRIADRFDLSLECIRRFYAGVPNPLSDVLTRYSDFFTLFVDFEKYVEFFLLEDLVDETTGNVKFFHDFHDFQTPAVPQTTDQYLRYVSASEQFAYARNQRINAYARSPLSFPTSPA</sequence>
<evidence type="ECO:0000313" key="3">
    <source>
        <dbReference type="Proteomes" id="UP000285376"/>
    </source>
</evidence>
<name>A0A417ZBI9_9MICO</name>
<organism evidence="2 3">
    <name type="scientific">Dermacoccus abyssi</name>
    <dbReference type="NCBI Taxonomy" id="322596"/>
    <lineage>
        <taxon>Bacteria</taxon>
        <taxon>Bacillati</taxon>
        <taxon>Actinomycetota</taxon>
        <taxon>Actinomycetes</taxon>
        <taxon>Micrococcales</taxon>
        <taxon>Dermacoccaceae</taxon>
        <taxon>Dermacoccus</taxon>
    </lineage>
</organism>
<evidence type="ECO:0000256" key="1">
    <source>
        <dbReference type="SAM" id="MobiDB-lite"/>
    </source>
</evidence>
<accession>A0A417ZBI9</accession>
<dbReference type="Pfam" id="PF22507">
    <property type="entry name" value="DUF6994"/>
    <property type="match status" value="1"/>
</dbReference>
<dbReference type="AlphaFoldDB" id="A0A417ZBI9"/>
<dbReference type="EMBL" id="QWLM01000001">
    <property type="protein sequence ID" value="RHW48010.1"/>
    <property type="molecule type" value="Genomic_DNA"/>
</dbReference>
<reference evidence="2 3" key="1">
    <citation type="submission" date="2018-08" db="EMBL/GenBank/DDBJ databases">
        <title>Whole genome sequence analysis of Dermacoccus abyssi bacteria isolated from Deep Mariana trench Micromonospora spp reveals genes involved in the environmental adaptation and production of secondary metabolites.</title>
        <authorList>
            <person name="Abdel-Mageed W.M."/>
            <person name="Lehri B."/>
            <person name="Nouioui I."/>
            <person name="Goodfellow I."/>
            <person name="Jaspars M."/>
            <person name="Karlyshev A."/>
        </authorList>
    </citation>
    <scope>NUCLEOTIDE SEQUENCE [LARGE SCALE GENOMIC DNA]</scope>
    <source>
        <strain evidence="2 3">MT1.1</strain>
    </source>
</reference>
<feature type="region of interest" description="Disordered" evidence="1">
    <location>
        <begin position="1"/>
        <end position="23"/>
    </location>
</feature>
<dbReference type="RefSeq" id="WP_118912204.1">
    <property type="nucleotide sequence ID" value="NZ_CBCRVH010000001.1"/>
</dbReference>